<keyword evidence="2" id="KW-1133">Transmembrane helix</keyword>
<dbReference type="EMBL" id="KV784353">
    <property type="protein sequence ID" value="OEU22043.1"/>
    <property type="molecule type" value="Genomic_DNA"/>
</dbReference>
<keyword evidence="2" id="KW-0472">Membrane</keyword>
<dbReference type="InParanoid" id="A0A1E7FW61"/>
<keyword evidence="2" id="KW-0812">Transmembrane</keyword>
<dbReference type="KEGG" id="fcy:FRACYDRAFT_267133"/>
<protein>
    <recommendedName>
        <fullName evidence="5">Transmembrane protein</fullName>
    </recommendedName>
</protein>
<evidence type="ECO:0000256" key="1">
    <source>
        <dbReference type="SAM" id="MobiDB-lite"/>
    </source>
</evidence>
<evidence type="ECO:0000256" key="2">
    <source>
        <dbReference type="SAM" id="Phobius"/>
    </source>
</evidence>
<keyword evidence="4" id="KW-1185">Reference proteome</keyword>
<evidence type="ECO:0008006" key="5">
    <source>
        <dbReference type="Google" id="ProtNLM"/>
    </source>
</evidence>
<accession>A0A1E7FW61</accession>
<reference evidence="3 4" key="1">
    <citation type="submission" date="2016-09" db="EMBL/GenBank/DDBJ databases">
        <title>Extensive genetic diversity and differential bi-allelic expression allows diatom success in the polar Southern Ocean.</title>
        <authorList>
            <consortium name="DOE Joint Genome Institute"/>
            <person name="Mock T."/>
            <person name="Otillar R.P."/>
            <person name="Strauss J."/>
            <person name="Dupont C."/>
            <person name="Frickenhaus S."/>
            <person name="Maumus F."/>
            <person name="Mcmullan M."/>
            <person name="Sanges R."/>
            <person name="Schmutz J."/>
            <person name="Toseland A."/>
            <person name="Valas R."/>
            <person name="Veluchamy A."/>
            <person name="Ward B.J."/>
            <person name="Allen A."/>
            <person name="Barry K."/>
            <person name="Falciatore A."/>
            <person name="Ferrante M."/>
            <person name="Fortunato A.E."/>
            <person name="Gloeckner G."/>
            <person name="Gruber A."/>
            <person name="Hipkin R."/>
            <person name="Janech M."/>
            <person name="Kroth P."/>
            <person name="Leese F."/>
            <person name="Lindquist E."/>
            <person name="Lyon B.R."/>
            <person name="Martin J."/>
            <person name="Mayer C."/>
            <person name="Parker M."/>
            <person name="Quesneville H."/>
            <person name="Raymond J."/>
            <person name="Uhlig C."/>
            <person name="Valentin K.U."/>
            <person name="Worden A.Z."/>
            <person name="Armbrust E.V."/>
            <person name="Bowler C."/>
            <person name="Green B."/>
            <person name="Moulton V."/>
            <person name="Van Oosterhout C."/>
            <person name="Grigoriev I."/>
        </authorList>
    </citation>
    <scope>NUCLEOTIDE SEQUENCE [LARGE SCALE GENOMIC DNA]</scope>
    <source>
        <strain evidence="3 4">CCMP1102</strain>
    </source>
</reference>
<organism evidence="3 4">
    <name type="scientific">Fragilariopsis cylindrus CCMP1102</name>
    <dbReference type="NCBI Taxonomy" id="635003"/>
    <lineage>
        <taxon>Eukaryota</taxon>
        <taxon>Sar</taxon>
        <taxon>Stramenopiles</taxon>
        <taxon>Ochrophyta</taxon>
        <taxon>Bacillariophyta</taxon>
        <taxon>Bacillariophyceae</taxon>
        <taxon>Bacillariophycidae</taxon>
        <taxon>Bacillariales</taxon>
        <taxon>Bacillariaceae</taxon>
        <taxon>Fragilariopsis</taxon>
    </lineage>
</organism>
<dbReference type="Proteomes" id="UP000095751">
    <property type="component" value="Unassembled WGS sequence"/>
</dbReference>
<name>A0A1E7FW61_9STRA</name>
<proteinExistence type="predicted"/>
<sequence length="102" mass="10901">MTCPFDAGTANGNKNANDNTTTTAATRKDMTCPFDAAAAKANASVGDGMMTPEEIELEEINKMKNIWKLTAIVVILVGSAIICMGKVVVDLLKSDNDEYDEL</sequence>
<feature type="transmembrane region" description="Helical" evidence="2">
    <location>
        <begin position="69"/>
        <end position="89"/>
    </location>
</feature>
<dbReference type="AlphaFoldDB" id="A0A1E7FW61"/>
<feature type="region of interest" description="Disordered" evidence="1">
    <location>
        <begin position="1"/>
        <end position="25"/>
    </location>
</feature>
<evidence type="ECO:0000313" key="4">
    <source>
        <dbReference type="Proteomes" id="UP000095751"/>
    </source>
</evidence>
<gene>
    <name evidence="3" type="ORF">FRACYDRAFT_267133</name>
</gene>
<evidence type="ECO:0000313" key="3">
    <source>
        <dbReference type="EMBL" id="OEU22043.1"/>
    </source>
</evidence>